<dbReference type="Gene3D" id="3.90.1010.20">
    <property type="match status" value="1"/>
</dbReference>
<feature type="domain" description="FMN-binding" evidence="2">
    <location>
        <begin position="79"/>
        <end position="156"/>
    </location>
</feature>
<name>A0ABW2FQ81_9ACTN</name>
<proteinExistence type="predicted"/>
<reference evidence="4" key="1">
    <citation type="journal article" date="2019" name="Int. J. Syst. Evol. Microbiol.">
        <title>The Global Catalogue of Microorganisms (GCM) 10K type strain sequencing project: providing services to taxonomists for standard genome sequencing and annotation.</title>
        <authorList>
            <consortium name="The Broad Institute Genomics Platform"/>
            <consortium name="The Broad Institute Genome Sequencing Center for Infectious Disease"/>
            <person name="Wu L."/>
            <person name="Ma J."/>
        </authorList>
    </citation>
    <scope>NUCLEOTIDE SEQUENCE [LARGE SCALE GENOMIC DNA]</scope>
    <source>
        <strain evidence="4">CGMCC 1.12859</strain>
    </source>
</reference>
<keyword evidence="4" id="KW-1185">Reference proteome</keyword>
<evidence type="ECO:0000313" key="3">
    <source>
        <dbReference type="EMBL" id="MFC7179439.1"/>
    </source>
</evidence>
<evidence type="ECO:0000313" key="4">
    <source>
        <dbReference type="Proteomes" id="UP001596435"/>
    </source>
</evidence>
<evidence type="ECO:0000256" key="1">
    <source>
        <dbReference type="SAM" id="MobiDB-lite"/>
    </source>
</evidence>
<gene>
    <name evidence="3" type="ORF">ACFQMG_07665</name>
</gene>
<dbReference type="Pfam" id="PF04205">
    <property type="entry name" value="FMN_bind"/>
    <property type="match status" value="1"/>
</dbReference>
<organism evidence="3 4">
    <name type="scientific">Kitasatospora paranensis</name>
    <dbReference type="NCBI Taxonomy" id="258053"/>
    <lineage>
        <taxon>Bacteria</taxon>
        <taxon>Bacillati</taxon>
        <taxon>Actinomycetota</taxon>
        <taxon>Actinomycetes</taxon>
        <taxon>Kitasatosporales</taxon>
        <taxon>Streptomycetaceae</taxon>
        <taxon>Kitasatospora</taxon>
    </lineage>
</organism>
<accession>A0ABW2FQ81</accession>
<evidence type="ECO:0000259" key="2">
    <source>
        <dbReference type="SMART" id="SM00900"/>
    </source>
</evidence>
<protein>
    <submittedName>
        <fullName evidence="3">FMN-binding protein</fullName>
    </submittedName>
</protein>
<dbReference type="RefSeq" id="WP_380230745.1">
    <property type="nucleotide sequence ID" value="NZ_JBHSVH010000002.1"/>
</dbReference>
<feature type="region of interest" description="Disordered" evidence="1">
    <location>
        <begin position="32"/>
        <end position="75"/>
    </location>
</feature>
<dbReference type="InterPro" id="IPR007329">
    <property type="entry name" value="FMN-bd"/>
</dbReference>
<dbReference type="Proteomes" id="UP001596435">
    <property type="component" value="Unassembled WGS sequence"/>
</dbReference>
<sequence>MRRAVVTSTATVAGVILLLSLKPHDSTPVKVIGSGGTATDTSAGSAADTPSSGSSAAAGGSSGTSTATRSVTGSAVDTRYGPVQVKVTLAGSKLTAVDVIQYPSEDHRDQEINSYALPVLNQEAIAAQSAGIDVVSGATYTSDGYIRSLQSALDQAGR</sequence>
<dbReference type="EMBL" id="JBHTAJ010000011">
    <property type="protein sequence ID" value="MFC7179439.1"/>
    <property type="molecule type" value="Genomic_DNA"/>
</dbReference>
<comment type="caution">
    <text evidence="3">The sequence shown here is derived from an EMBL/GenBank/DDBJ whole genome shotgun (WGS) entry which is preliminary data.</text>
</comment>
<feature type="compositionally biased region" description="Low complexity" evidence="1">
    <location>
        <begin position="37"/>
        <end position="75"/>
    </location>
</feature>
<dbReference type="SMART" id="SM00900">
    <property type="entry name" value="FMN_bind"/>
    <property type="match status" value="1"/>
</dbReference>